<protein>
    <submittedName>
        <fullName evidence="2">Uncharacterized protein</fullName>
    </submittedName>
</protein>
<dbReference type="Proteomes" id="UP001066276">
    <property type="component" value="Chromosome 2_1"/>
</dbReference>
<gene>
    <name evidence="2" type="ORF">NDU88_006027</name>
</gene>
<sequence length="545" mass="61306">MTALQGVKLFLAITGENQSEEKEDTSKSDKSLSEDKKKKKTYVEGEDSDVEDLITQVLRNRPQPYAKHEGCPSTSSAPTAQAQVSGAAGPVQTDNGQLQGIVQSTLNAVTTLGVQAQMHSPPVQRIYPEIPIFETTSNLVVPTKEVIPMSLLVQTEPTPMLLPQAQPQPQDLPKFTPMTGTKSDVTPVRNQSIGVALPQNAGVRVAPDAVSLPITVGPAVPLFVQNKLISGEQGEMSQSLVRRRVRDHVQIVVPADLWVECKRAVDCPTSEPERERVTGAPSPELMKHYYKVIEFLKTRILPKNIDWQRIDRTVQELKESPHTYYERLLKAFKEYSGKEAIEPKDMLHFVFRFIEELRPEIGQMIKSHLICWQAKPIDEVLQYAKYWSDEIELKQKKLKEKVMVMQIKAAHTGVQGALMQQIPQQQGTVMFQPQTREVQINRDDEEEQAPETENETINEEYPLIEFFTMFTVKEFHADLQGTVQENVWDLTGKEVGLIKGVEPIKITLKPNAVFPQLPQYNMAQDVLMKVAQITGGFEGSFEQSV</sequence>
<feature type="compositionally biased region" description="Polar residues" evidence="1">
    <location>
        <begin position="72"/>
        <end position="84"/>
    </location>
</feature>
<comment type="caution">
    <text evidence="2">The sequence shown here is derived from an EMBL/GenBank/DDBJ whole genome shotgun (WGS) entry which is preliminary data.</text>
</comment>
<reference evidence="2" key="1">
    <citation type="journal article" date="2022" name="bioRxiv">
        <title>Sequencing and chromosome-scale assembly of the giantPleurodeles waltlgenome.</title>
        <authorList>
            <person name="Brown T."/>
            <person name="Elewa A."/>
            <person name="Iarovenko S."/>
            <person name="Subramanian E."/>
            <person name="Araus A.J."/>
            <person name="Petzold A."/>
            <person name="Susuki M."/>
            <person name="Suzuki K.-i.T."/>
            <person name="Hayashi T."/>
            <person name="Toyoda A."/>
            <person name="Oliveira C."/>
            <person name="Osipova E."/>
            <person name="Leigh N.D."/>
            <person name="Simon A."/>
            <person name="Yun M.H."/>
        </authorList>
    </citation>
    <scope>NUCLEOTIDE SEQUENCE</scope>
    <source>
        <strain evidence="2">20211129_DDA</strain>
        <tissue evidence="2">Liver</tissue>
    </source>
</reference>
<name>A0AAV7VPD2_PLEWA</name>
<feature type="region of interest" description="Disordered" evidence="1">
    <location>
        <begin position="64"/>
        <end position="91"/>
    </location>
</feature>
<dbReference type="AlphaFoldDB" id="A0AAV7VPD2"/>
<dbReference type="EMBL" id="JANPWB010000003">
    <property type="protein sequence ID" value="KAJ1202226.1"/>
    <property type="molecule type" value="Genomic_DNA"/>
</dbReference>
<organism evidence="2 3">
    <name type="scientific">Pleurodeles waltl</name>
    <name type="common">Iberian ribbed newt</name>
    <dbReference type="NCBI Taxonomy" id="8319"/>
    <lineage>
        <taxon>Eukaryota</taxon>
        <taxon>Metazoa</taxon>
        <taxon>Chordata</taxon>
        <taxon>Craniata</taxon>
        <taxon>Vertebrata</taxon>
        <taxon>Euteleostomi</taxon>
        <taxon>Amphibia</taxon>
        <taxon>Batrachia</taxon>
        <taxon>Caudata</taxon>
        <taxon>Salamandroidea</taxon>
        <taxon>Salamandridae</taxon>
        <taxon>Pleurodelinae</taxon>
        <taxon>Pleurodeles</taxon>
    </lineage>
</organism>
<feature type="region of interest" description="Disordered" evidence="1">
    <location>
        <begin position="11"/>
        <end position="52"/>
    </location>
</feature>
<feature type="compositionally biased region" description="Basic and acidic residues" evidence="1">
    <location>
        <begin position="24"/>
        <end position="36"/>
    </location>
</feature>
<keyword evidence="3" id="KW-1185">Reference proteome</keyword>
<evidence type="ECO:0000313" key="2">
    <source>
        <dbReference type="EMBL" id="KAJ1202226.1"/>
    </source>
</evidence>
<proteinExistence type="predicted"/>
<evidence type="ECO:0000256" key="1">
    <source>
        <dbReference type="SAM" id="MobiDB-lite"/>
    </source>
</evidence>
<evidence type="ECO:0000313" key="3">
    <source>
        <dbReference type="Proteomes" id="UP001066276"/>
    </source>
</evidence>
<accession>A0AAV7VPD2</accession>